<dbReference type="EMBL" id="BLXT01000021">
    <property type="protein sequence ID" value="GFN73711.1"/>
    <property type="molecule type" value="Genomic_DNA"/>
</dbReference>
<dbReference type="Proteomes" id="UP000735302">
    <property type="component" value="Unassembled WGS sequence"/>
</dbReference>
<dbReference type="InterPro" id="IPR007111">
    <property type="entry name" value="NACHT_NTPase"/>
</dbReference>
<organism evidence="3 4">
    <name type="scientific">Plakobranchus ocellatus</name>
    <dbReference type="NCBI Taxonomy" id="259542"/>
    <lineage>
        <taxon>Eukaryota</taxon>
        <taxon>Metazoa</taxon>
        <taxon>Spiralia</taxon>
        <taxon>Lophotrochozoa</taxon>
        <taxon>Mollusca</taxon>
        <taxon>Gastropoda</taxon>
        <taxon>Heterobranchia</taxon>
        <taxon>Euthyneura</taxon>
        <taxon>Panpulmonata</taxon>
        <taxon>Sacoglossa</taxon>
        <taxon>Placobranchoidea</taxon>
        <taxon>Plakobranchidae</taxon>
        <taxon>Plakobranchus</taxon>
    </lineage>
</organism>
<dbReference type="InterPro" id="IPR025139">
    <property type="entry name" value="DUF4062"/>
</dbReference>
<sequence length="634" mass="71057">MTSAGSRRALKESGTCRVFVSSPFGGFEEEREELVLKLFPKLSHLCQAKGIQLATVDMRWGITEEATSDAQTVNICLREVDRSDIFVGLYGQRYGWHGLEDAVLQKNIDNALRQYPWLAKVKDRSVTEMEILHGHLNKPGAMPAIFAFRNKAYDDSEKAKAERAKDTRTALKFTSESDDAFKKINNLRDRVIKTKTKCAALMESYSTPHEGAQFVYNELKSLIEKAYLSSAGNLTKREEQLAFHEAYLTARTTLFVGGENNSKALDVALQKGQHVVIVGKPGSGKAALLSHWLNGLRKKKSPFKQILHFVGCSSDSLGIPEFMVRLTEELQHVMGNVTKSKSEQLSQGGEDLKPQSADVSQLCHDFQSALVRAAARHKILLVIDGLGKFQQVSRSAKDLFWLPHDVPKNVTIVVTCRDSDKVELAELTDRRFTSLQVNPLELSQRQEMCKELLKQNSKELSSAQLKKIVDSGQTSSPLYLKTVVSELCAFGKFRELNEKIDELITCKSVKELFEVFIRRLESDYITNAKTGNIIEQIKISKEWMTADGVYIPKEQDSKGINQFRPISLLNVEGKIFFSSMASRLTKYLTENGYINTSVQKGGIPGVSGCLEHATMIWEAIQRTNSEKLNLDVVC</sequence>
<dbReference type="PANTHER" id="PTHR19860:SF40">
    <property type="entry name" value="WD40 REPEAT-CONTAINING PROTEIN"/>
    <property type="match status" value="1"/>
</dbReference>
<feature type="domain" description="AAA+ ATPase" evidence="2">
    <location>
        <begin position="271"/>
        <end position="442"/>
    </location>
</feature>
<protein>
    <submittedName>
        <fullName evidence="3">Tetratricopeptide repeat protein</fullName>
    </submittedName>
</protein>
<evidence type="ECO:0000313" key="3">
    <source>
        <dbReference type="EMBL" id="GFN73711.1"/>
    </source>
</evidence>
<dbReference type="Pfam" id="PF05729">
    <property type="entry name" value="NACHT"/>
    <property type="match status" value="1"/>
</dbReference>
<reference evidence="3 4" key="1">
    <citation type="journal article" date="2021" name="Elife">
        <title>Chloroplast acquisition without the gene transfer in kleptoplastic sea slugs, Plakobranchus ocellatus.</title>
        <authorList>
            <person name="Maeda T."/>
            <person name="Takahashi S."/>
            <person name="Yoshida T."/>
            <person name="Shimamura S."/>
            <person name="Takaki Y."/>
            <person name="Nagai Y."/>
            <person name="Toyoda A."/>
            <person name="Suzuki Y."/>
            <person name="Arimoto A."/>
            <person name="Ishii H."/>
            <person name="Satoh N."/>
            <person name="Nishiyama T."/>
            <person name="Hasebe M."/>
            <person name="Maruyama T."/>
            <person name="Minagawa J."/>
            <person name="Obokata J."/>
            <person name="Shigenobu S."/>
        </authorList>
    </citation>
    <scope>NUCLEOTIDE SEQUENCE [LARGE SCALE GENOMIC DNA]</scope>
</reference>
<name>A0AAV3XSK1_9GAST</name>
<dbReference type="SUPFAM" id="SSF52540">
    <property type="entry name" value="P-loop containing nucleoside triphosphate hydrolases"/>
    <property type="match status" value="1"/>
</dbReference>
<keyword evidence="4" id="KW-1185">Reference proteome</keyword>
<keyword evidence="1" id="KW-0677">Repeat</keyword>
<dbReference type="InterPro" id="IPR051191">
    <property type="entry name" value="DCAF12"/>
</dbReference>
<dbReference type="GO" id="GO:0080008">
    <property type="term" value="C:Cul4-RING E3 ubiquitin ligase complex"/>
    <property type="evidence" value="ECO:0007669"/>
    <property type="project" value="TreeGrafter"/>
</dbReference>
<evidence type="ECO:0000313" key="4">
    <source>
        <dbReference type="Proteomes" id="UP000735302"/>
    </source>
</evidence>
<dbReference type="PANTHER" id="PTHR19860">
    <property type="entry name" value="DDB1- AND CUL4-ASSOCIATED FACTOR 12-RELATED"/>
    <property type="match status" value="1"/>
</dbReference>
<dbReference type="InterPro" id="IPR027417">
    <property type="entry name" value="P-loop_NTPase"/>
</dbReference>
<evidence type="ECO:0000259" key="2">
    <source>
        <dbReference type="SMART" id="SM00382"/>
    </source>
</evidence>
<gene>
    <name evidence="3" type="ORF">PoB_000021700</name>
</gene>
<evidence type="ECO:0000256" key="1">
    <source>
        <dbReference type="ARBA" id="ARBA00022737"/>
    </source>
</evidence>
<dbReference type="Gene3D" id="3.40.50.300">
    <property type="entry name" value="P-loop containing nucleotide triphosphate hydrolases"/>
    <property type="match status" value="1"/>
</dbReference>
<dbReference type="SMART" id="SM00382">
    <property type="entry name" value="AAA"/>
    <property type="match status" value="1"/>
</dbReference>
<dbReference type="InterPro" id="IPR003593">
    <property type="entry name" value="AAA+_ATPase"/>
</dbReference>
<dbReference type="AlphaFoldDB" id="A0AAV3XSK1"/>
<dbReference type="Pfam" id="PF13271">
    <property type="entry name" value="DUF4062"/>
    <property type="match status" value="1"/>
</dbReference>
<comment type="caution">
    <text evidence="3">The sequence shown here is derived from an EMBL/GenBank/DDBJ whole genome shotgun (WGS) entry which is preliminary data.</text>
</comment>
<proteinExistence type="predicted"/>
<accession>A0AAV3XSK1</accession>